<gene>
    <name evidence="9" type="ORF">US62_C0021G0009</name>
</gene>
<feature type="transmembrane region" description="Helical" evidence="8">
    <location>
        <begin position="119"/>
        <end position="145"/>
    </location>
</feature>
<reference evidence="9 10" key="1">
    <citation type="journal article" date="2015" name="Nature">
        <title>rRNA introns, odd ribosomes, and small enigmatic genomes across a large radiation of phyla.</title>
        <authorList>
            <person name="Brown C.T."/>
            <person name="Hug L.A."/>
            <person name="Thomas B.C."/>
            <person name="Sharon I."/>
            <person name="Castelle C.J."/>
            <person name="Singh A."/>
            <person name="Wilkins M.J."/>
            <person name="Williams K.H."/>
            <person name="Banfield J.F."/>
        </authorList>
    </citation>
    <scope>NUCLEOTIDE SEQUENCE [LARGE SCALE GENOMIC DNA]</scope>
</reference>
<comment type="caution">
    <text evidence="9">The sequence shown here is derived from an EMBL/GenBank/DDBJ whole genome shotgun (WGS) entry which is preliminary data.</text>
</comment>
<evidence type="ECO:0000313" key="10">
    <source>
        <dbReference type="Proteomes" id="UP000034603"/>
    </source>
</evidence>
<evidence type="ECO:0000256" key="8">
    <source>
        <dbReference type="SAM" id="Phobius"/>
    </source>
</evidence>
<keyword evidence="5" id="KW-0378">Hydrolase</keyword>
<feature type="transmembrane region" description="Helical" evidence="8">
    <location>
        <begin position="87"/>
        <end position="107"/>
    </location>
</feature>
<feature type="transmembrane region" description="Helical" evidence="8">
    <location>
        <begin position="157"/>
        <end position="179"/>
    </location>
</feature>
<dbReference type="EMBL" id="LBTR01000021">
    <property type="protein sequence ID" value="KKQ44818.1"/>
    <property type="molecule type" value="Genomic_DNA"/>
</dbReference>
<comment type="subcellular location">
    <subcellularLocation>
        <location evidence="1">Cell membrane</location>
        <topology evidence="1">Multi-pass membrane protein</topology>
    </subcellularLocation>
</comment>
<evidence type="ECO:0000256" key="3">
    <source>
        <dbReference type="ARBA" id="ARBA00022670"/>
    </source>
</evidence>
<evidence type="ECO:0000313" key="9">
    <source>
        <dbReference type="EMBL" id="KKQ44818.1"/>
    </source>
</evidence>
<protein>
    <recommendedName>
        <fullName evidence="11">Exosortase EpsH-related protein</fullName>
    </recommendedName>
</protein>
<feature type="transmembrane region" description="Helical" evidence="8">
    <location>
        <begin position="7"/>
        <end position="28"/>
    </location>
</feature>
<keyword evidence="6 8" id="KW-1133">Transmembrane helix</keyword>
<organism evidence="9 10">
    <name type="scientific">Candidatus Woesebacteria bacterium GW2011_GWA1_37_8</name>
    <dbReference type="NCBI Taxonomy" id="1618546"/>
    <lineage>
        <taxon>Bacteria</taxon>
        <taxon>Candidatus Woeseibacteriota</taxon>
    </lineage>
</organism>
<dbReference type="GO" id="GO:0008233">
    <property type="term" value="F:peptidase activity"/>
    <property type="evidence" value="ECO:0007669"/>
    <property type="project" value="UniProtKB-KW"/>
</dbReference>
<feature type="transmembrane region" description="Helical" evidence="8">
    <location>
        <begin position="48"/>
        <end position="66"/>
    </location>
</feature>
<evidence type="ECO:0000256" key="5">
    <source>
        <dbReference type="ARBA" id="ARBA00022801"/>
    </source>
</evidence>
<dbReference type="NCBIfam" id="TIGR04178">
    <property type="entry name" value="exo_archaeo"/>
    <property type="match status" value="1"/>
</dbReference>
<dbReference type="GO" id="GO:0006508">
    <property type="term" value="P:proteolysis"/>
    <property type="evidence" value="ECO:0007669"/>
    <property type="project" value="UniProtKB-KW"/>
</dbReference>
<keyword evidence="7 8" id="KW-0472">Membrane</keyword>
<keyword evidence="4 8" id="KW-0812">Transmembrane</keyword>
<evidence type="ECO:0008006" key="11">
    <source>
        <dbReference type="Google" id="ProtNLM"/>
    </source>
</evidence>
<dbReference type="Proteomes" id="UP000034603">
    <property type="component" value="Unassembled WGS sequence"/>
</dbReference>
<name>A0A0G0HNT1_9BACT</name>
<dbReference type="AlphaFoldDB" id="A0A0G0HNT1"/>
<sequence length="190" mass="21998">MKNQKKTFTFILIILSISLVFLPVVTTFNNVLAKFVLSNGFFRVIQDFIVPWEIRMVGVILYPFGLSPKIAGDYLMLGGEKPFLIEIAWNCIGWQSIIFFVLTAWVGFQGDAYNRLSKIKAWIFGLCGTFLVNLFRISFVAVVAFKTNQKVALLFHDYASSFLVVIWLIFYWWFVYSFILESKVKLEVEN</sequence>
<evidence type="ECO:0000256" key="2">
    <source>
        <dbReference type="ARBA" id="ARBA00022475"/>
    </source>
</evidence>
<evidence type="ECO:0000256" key="1">
    <source>
        <dbReference type="ARBA" id="ARBA00004651"/>
    </source>
</evidence>
<evidence type="ECO:0000256" key="7">
    <source>
        <dbReference type="ARBA" id="ARBA00023136"/>
    </source>
</evidence>
<dbReference type="InterPro" id="IPR026392">
    <property type="entry name" value="Exo/Archaeosortase_dom"/>
</dbReference>
<dbReference type="GO" id="GO:0005886">
    <property type="term" value="C:plasma membrane"/>
    <property type="evidence" value="ECO:0007669"/>
    <property type="project" value="UniProtKB-SubCell"/>
</dbReference>
<proteinExistence type="predicted"/>
<evidence type="ECO:0000256" key="6">
    <source>
        <dbReference type="ARBA" id="ARBA00022989"/>
    </source>
</evidence>
<evidence type="ECO:0000256" key="4">
    <source>
        <dbReference type="ARBA" id="ARBA00022692"/>
    </source>
</evidence>
<keyword evidence="2" id="KW-1003">Cell membrane</keyword>
<keyword evidence="3" id="KW-0645">Protease</keyword>
<accession>A0A0G0HNT1</accession>